<evidence type="ECO:0000313" key="12">
    <source>
        <dbReference type="EMBL" id="KAL0267229.1"/>
    </source>
</evidence>
<protein>
    <recommendedName>
        <fullName evidence="10">Cell cycle checkpoint control protein RAD9A</fullName>
    </recommendedName>
    <alternativeName>
        <fullName evidence="11">DNA repair exonuclease rad9 homolog A</fullName>
    </alternativeName>
</protein>
<evidence type="ECO:0000256" key="2">
    <source>
        <dbReference type="ARBA" id="ARBA00008494"/>
    </source>
</evidence>
<dbReference type="GO" id="GO:0030896">
    <property type="term" value="C:checkpoint clamp complex"/>
    <property type="evidence" value="ECO:0007669"/>
    <property type="project" value="InterPro"/>
</dbReference>
<comment type="subcellular location">
    <subcellularLocation>
        <location evidence="1">Nucleus</location>
    </subcellularLocation>
</comment>
<dbReference type="AlphaFoldDB" id="A0AAW2HBS3"/>
<dbReference type="InterPro" id="IPR007268">
    <property type="entry name" value="Rad9/Ddc1"/>
</dbReference>
<dbReference type="SUPFAM" id="SSF55979">
    <property type="entry name" value="DNA clamp"/>
    <property type="match status" value="1"/>
</dbReference>
<evidence type="ECO:0000256" key="4">
    <source>
        <dbReference type="ARBA" id="ARBA00022722"/>
    </source>
</evidence>
<evidence type="ECO:0000256" key="9">
    <source>
        <dbReference type="ARBA" id="ARBA00059283"/>
    </source>
</evidence>
<evidence type="ECO:0000256" key="3">
    <source>
        <dbReference type="ARBA" id="ARBA00022553"/>
    </source>
</evidence>
<dbReference type="InterPro" id="IPR046938">
    <property type="entry name" value="DNA_clamp_sf"/>
</dbReference>
<keyword evidence="3" id="KW-0597">Phosphoprotein</keyword>
<dbReference type="GO" id="GO:0004527">
    <property type="term" value="F:exonuclease activity"/>
    <property type="evidence" value="ECO:0007669"/>
    <property type="project" value="UniProtKB-KW"/>
</dbReference>
<comment type="function">
    <text evidence="9">Component of the 9-1-1 cell-cycle checkpoint response complex that plays a major role in DNA repair. The 9-1-1 complex is recruited to DNA lesion upon damage by the RAD17-replication factor C (RFC) clamp loader complex. Acts then as a sliding clamp platform on DNA for several proteins involved in long-patch base excision repair (LP-BER). The 9-1-1 complex stimulates DNA polymerase beta (POLB) activity by increasing its affinity for the 3'-OH end of the primer-template and stabilizes POLB to those sites where LP-BER proceeds; endonuclease FEN1 cleavage activity on substrates with double, nick, or gap flaps of distinct sequences and lengths; and DNA ligase I (LIG1) on long-patch base excision repair substrates. The 9-1-1 complex is necessary for the recruitment of RHNO1 to sites of double-stranded breaks (DSB) occurring during the S phase. RAD9A possesses 3'-&gt;5' double stranded DNA exonuclease activity.</text>
</comment>
<evidence type="ECO:0000256" key="6">
    <source>
        <dbReference type="ARBA" id="ARBA00022801"/>
    </source>
</evidence>
<proteinExistence type="inferred from homology"/>
<name>A0AAW2HBS3_9NEOP</name>
<keyword evidence="5" id="KW-0227">DNA damage</keyword>
<dbReference type="PIRSF" id="PIRSF009303">
    <property type="entry name" value="Cell_cycle_RAD9"/>
    <property type="match status" value="1"/>
</dbReference>
<reference evidence="12" key="1">
    <citation type="journal article" date="2024" name="Gigascience">
        <title>Chromosome-level genome of the poultry shaft louse Menopon gallinae provides insight into the host-switching and adaptive evolution of parasitic lice.</title>
        <authorList>
            <person name="Xu Y."/>
            <person name="Ma L."/>
            <person name="Liu S."/>
            <person name="Liang Y."/>
            <person name="Liu Q."/>
            <person name="He Z."/>
            <person name="Tian L."/>
            <person name="Duan Y."/>
            <person name="Cai W."/>
            <person name="Li H."/>
            <person name="Song F."/>
        </authorList>
    </citation>
    <scope>NUCLEOTIDE SEQUENCE</scope>
    <source>
        <strain evidence="12">Cailab_2023a</strain>
    </source>
</reference>
<evidence type="ECO:0000256" key="11">
    <source>
        <dbReference type="ARBA" id="ARBA00079896"/>
    </source>
</evidence>
<accession>A0AAW2HBS3</accession>
<dbReference type="Pfam" id="PF04139">
    <property type="entry name" value="Rad9"/>
    <property type="match status" value="1"/>
</dbReference>
<dbReference type="PANTHER" id="PTHR15237">
    <property type="entry name" value="DNA REPAIR PROTEIN RAD9"/>
    <property type="match status" value="1"/>
</dbReference>
<evidence type="ECO:0000256" key="7">
    <source>
        <dbReference type="ARBA" id="ARBA00022839"/>
    </source>
</evidence>
<dbReference type="PANTHER" id="PTHR15237:SF0">
    <property type="entry name" value="CELL CYCLE CHECKPOINT CONTROL PROTEIN"/>
    <property type="match status" value="1"/>
</dbReference>
<organism evidence="12">
    <name type="scientific">Menopon gallinae</name>
    <name type="common">poultry shaft louse</name>
    <dbReference type="NCBI Taxonomy" id="328185"/>
    <lineage>
        <taxon>Eukaryota</taxon>
        <taxon>Metazoa</taxon>
        <taxon>Ecdysozoa</taxon>
        <taxon>Arthropoda</taxon>
        <taxon>Hexapoda</taxon>
        <taxon>Insecta</taxon>
        <taxon>Pterygota</taxon>
        <taxon>Neoptera</taxon>
        <taxon>Paraneoptera</taxon>
        <taxon>Psocodea</taxon>
        <taxon>Troctomorpha</taxon>
        <taxon>Phthiraptera</taxon>
        <taxon>Amblycera</taxon>
        <taxon>Menoponidae</taxon>
        <taxon>Menopon</taxon>
    </lineage>
</organism>
<comment type="similarity">
    <text evidence="2">Belongs to the rad9 family.</text>
</comment>
<gene>
    <name evidence="12" type="ORF">PYX00_009564</name>
</gene>
<keyword evidence="6" id="KW-0378">Hydrolase</keyword>
<keyword evidence="8" id="KW-0539">Nucleus</keyword>
<comment type="caution">
    <text evidence="12">The sequence shown here is derived from an EMBL/GenBank/DDBJ whole genome shotgun (WGS) entry which is preliminary data.</text>
</comment>
<sequence>MKCIVPGPNVKVLGRAIHSLAKLGDDLYLEFTKKELSFRTANCSKTAYATFQFSVNFFSFFSSDLYEQEKNSLKCQISMKSSLSVFRSPNTLERTVDSLQILLNPNSDKLVFLMKYKKGFIKTYHVPVIECETLQAFYHKEKSPNRLVVQPKIVCDILSNFPNNQHEITWKVTKENLLVRNYSESETANTGIRTEIKVEKFEFDEYKIETETEITFCMKELRAVLLFSDNVILPLTVYFVTSSKPIVFSVKGDVFEADIVVSTLTGGDYVDTQSSEKNDCTVEKETSEQEEFNQIQNDEFFSNMDLDDQAMLDVVQEKVSDDNVNQSMIRSKEKLKHVFQRCFKNEKFDVRQLPGYNVVLASDSDSDSDKGN</sequence>
<dbReference type="InterPro" id="IPR026584">
    <property type="entry name" value="Rad9"/>
</dbReference>
<evidence type="ECO:0000256" key="5">
    <source>
        <dbReference type="ARBA" id="ARBA00022763"/>
    </source>
</evidence>
<evidence type="ECO:0000256" key="8">
    <source>
        <dbReference type="ARBA" id="ARBA00023242"/>
    </source>
</evidence>
<keyword evidence="7" id="KW-0269">Exonuclease</keyword>
<evidence type="ECO:0000256" key="1">
    <source>
        <dbReference type="ARBA" id="ARBA00004123"/>
    </source>
</evidence>
<dbReference type="GO" id="GO:0000076">
    <property type="term" value="P:DNA replication checkpoint signaling"/>
    <property type="evidence" value="ECO:0007669"/>
    <property type="project" value="TreeGrafter"/>
</dbReference>
<dbReference type="EMBL" id="JARGDH010000005">
    <property type="protein sequence ID" value="KAL0267229.1"/>
    <property type="molecule type" value="Genomic_DNA"/>
</dbReference>
<dbReference type="GO" id="GO:0071479">
    <property type="term" value="P:cellular response to ionizing radiation"/>
    <property type="evidence" value="ECO:0007669"/>
    <property type="project" value="TreeGrafter"/>
</dbReference>
<evidence type="ECO:0000256" key="10">
    <source>
        <dbReference type="ARBA" id="ARBA00069752"/>
    </source>
</evidence>
<dbReference type="Gene3D" id="3.70.10.10">
    <property type="match status" value="1"/>
</dbReference>
<keyword evidence="4" id="KW-0540">Nuclease</keyword>
<dbReference type="GO" id="GO:0006281">
    <property type="term" value="P:DNA repair"/>
    <property type="evidence" value="ECO:0007669"/>
    <property type="project" value="InterPro"/>
</dbReference>
<dbReference type="FunFam" id="3.70.10.10:FF:000005">
    <property type="entry name" value="Cell cycle checkpoint control protein"/>
    <property type="match status" value="1"/>
</dbReference>
<dbReference type="GO" id="GO:0031573">
    <property type="term" value="P:mitotic intra-S DNA damage checkpoint signaling"/>
    <property type="evidence" value="ECO:0007669"/>
    <property type="project" value="TreeGrafter"/>
</dbReference>